<keyword evidence="2 3" id="KW-0040">ANK repeat</keyword>
<keyword evidence="1" id="KW-0677">Repeat</keyword>
<protein>
    <submittedName>
        <fullName evidence="4">Ankyrin repeat domain-containing protein</fullName>
    </submittedName>
</protein>
<accession>A0A5B2VY96</accession>
<evidence type="ECO:0000256" key="2">
    <source>
        <dbReference type="ARBA" id="ARBA00023043"/>
    </source>
</evidence>
<dbReference type="InterPro" id="IPR036770">
    <property type="entry name" value="Ankyrin_rpt-contain_sf"/>
</dbReference>
<dbReference type="InterPro" id="IPR002110">
    <property type="entry name" value="Ankyrin_rpt"/>
</dbReference>
<dbReference type="PROSITE" id="PS50297">
    <property type="entry name" value="ANK_REP_REGION"/>
    <property type="match status" value="1"/>
</dbReference>
<evidence type="ECO:0000256" key="1">
    <source>
        <dbReference type="ARBA" id="ARBA00022737"/>
    </source>
</evidence>
<dbReference type="EMBL" id="VUOC01000002">
    <property type="protein sequence ID" value="KAA2243794.1"/>
    <property type="molecule type" value="Genomic_DNA"/>
</dbReference>
<sequence length="161" mass="17169">MEIFEAARSNNIAALKEQLHPLNVNSRDARGSTPLIIAAYYNNAEAVKALLDAGADPELQDSMGNTALMGVCFKGYPETAKVLLENRASVHTANGNAATALTFAANFGRNELITMLLAYGANPLQKDNFGKNPIDYALVQENAAGYEMLVAAARNGMPSVH</sequence>
<feature type="repeat" description="ANK" evidence="3">
    <location>
        <begin position="30"/>
        <end position="62"/>
    </location>
</feature>
<keyword evidence="5" id="KW-1185">Reference proteome</keyword>
<dbReference type="Gene3D" id="1.25.40.20">
    <property type="entry name" value="Ankyrin repeat-containing domain"/>
    <property type="match status" value="1"/>
</dbReference>
<dbReference type="SMART" id="SM00248">
    <property type="entry name" value="ANK"/>
    <property type="match status" value="3"/>
</dbReference>
<reference evidence="4 5" key="1">
    <citation type="submission" date="2019-09" db="EMBL/GenBank/DDBJ databases">
        <title>Chitinophaga ginsengihumi sp. nov., isolated from soil of ginseng rhizosphere.</title>
        <authorList>
            <person name="Lee J."/>
        </authorList>
    </citation>
    <scope>NUCLEOTIDE SEQUENCE [LARGE SCALE GENOMIC DNA]</scope>
    <source>
        <strain evidence="4 5">BN140078</strain>
    </source>
</reference>
<name>A0A5B2VY96_9BACT</name>
<gene>
    <name evidence="4" type="ORF">F0L74_15060</name>
</gene>
<dbReference type="RefSeq" id="WP_149838669.1">
    <property type="nucleotide sequence ID" value="NZ_VUOC01000002.1"/>
</dbReference>
<dbReference type="GO" id="GO:0085020">
    <property type="term" value="P:protein K6-linked ubiquitination"/>
    <property type="evidence" value="ECO:0007669"/>
    <property type="project" value="TreeGrafter"/>
</dbReference>
<evidence type="ECO:0000313" key="4">
    <source>
        <dbReference type="EMBL" id="KAA2243794.1"/>
    </source>
</evidence>
<organism evidence="4 5">
    <name type="scientific">Chitinophaga agrisoli</name>
    <dbReference type="NCBI Taxonomy" id="2607653"/>
    <lineage>
        <taxon>Bacteria</taxon>
        <taxon>Pseudomonadati</taxon>
        <taxon>Bacteroidota</taxon>
        <taxon>Chitinophagia</taxon>
        <taxon>Chitinophagales</taxon>
        <taxon>Chitinophagaceae</taxon>
        <taxon>Chitinophaga</taxon>
    </lineage>
</organism>
<dbReference type="Pfam" id="PF00023">
    <property type="entry name" value="Ank"/>
    <property type="match status" value="1"/>
</dbReference>
<dbReference type="Pfam" id="PF12796">
    <property type="entry name" value="Ank_2"/>
    <property type="match status" value="1"/>
</dbReference>
<comment type="caution">
    <text evidence="4">The sequence shown here is derived from an EMBL/GenBank/DDBJ whole genome shotgun (WGS) entry which is preliminary data.</text>
</comment>
<dbReference type="GO" id="GO:0004842">
    <property type="term" value="F:ubiquitin-protein transferase activity"/>
    <property type="evidence" value="ECO:0007669"/>
    <property type="project" value="TreeGrafter"/>
</dbReference>
<dbReference type="PANTHER" id="PTHR24171:SF8">
    <property type="entry name" value="BRCA1-ASSOCIATED RING DOMAIN PROTEIN 1"/>
    <property type="match status" value="1"/>
</dbReference>
<reference evidence="4 5" key="2">
    <citation type="submission" date="2019-09" db="EMBL/GenBank/DDBJ databases">
        <authorList>
            <person name="Jin C."/>
        </authorList>
    </citation>
    <scope>NUCLEOTIDE SEQUENCE [LARGE SCALE GENOMIC DNA]</scope>
    <source>
        <strain evidence="4 5">BN140078</strain>
    </source>
</reference>
<dbReference type="PANTHER" id="PTHR24171">
    <property type="entry name" value="ANKYRIN REPEAT DOMAIN-CONTAINING PROTEIN 39-RELATED"/>
    <property type="match status" value="1"/>
</dbReference>
<evidence type="ECO:0000256" key="3">
    <source>
        <dbReference type="PROSITE-ProRule" id="PRU00023"/>
    </source>
</evidence>
<feature type="repeat" description="ANK" evidence="3">
    <location>
        <begin position="96"/>
        <end position="128"/>
    </location>
</feature>
<proteinExistence type="predicted"/>
<evidence type="ECO:0000313" key="5">
    <source>
        <dbReference type="Proteomes" id="UP000324611"/>
    </source>
</evidence>
<dbReference type="SUPFAM" id="SSF48403">
    <property type="entry name" value="Ankyrin repeat"/>
    <property type="match status" value="1"/>
</dbReference>
<dbReference type="PROSITE" id="PS50088">
    <property type="entry name" value="ANK_REPEAT"/>
    <property type="match status" value="2"/>
</dbReference>
<dbReference type="AlphaFoldDB" id="A0A5B2VY96"/>
<dbReference type="Proteomes" id="UP000324611">
    <property type="component" value="Unassembled WGS sequence"/>
</dbReference>